<gene>
    <name evidence="2" type="ORF">AVDCRST_MAG16-130</name>
</gene>
<sequence length="226" mass="24118">GGGHRVRQQHLGAARQGRRRRADRLDHRLAAGGPGHLGGAAARGRGGCRGRRRAHRRPPAAARRRDRGQGRGRAGHGGGRLVAVPAAGHALRRHPHQRRLRARAPAPGQGLLAGGRRPERPGAADRRTRAGRAAPAVRRGVRPRLLRRQPDREPRLPGRGAAAAPPGRDGRVRRGAGRRQGRRVLGAGRRRAGPARAGQGGPRRAAAGVRRRPGRPGPAGRLPRRL</sequence>
<feature type="compositionally biased region" description="Basic residues" evidence="1">
    <location>
        <begin position="46"/>
        <end position="66"/>
    </location>
</feature>
<dbReference type="AlphaFoldDB" id="A0A6J4KPD6"/>
<keyword evidence="2" id="KW-0489">Methyltransferase</keyword>
<feature type="non-terminal residue" evidence="2">
    <location>
        <position position="226"/>
    </location>
</feature>
<protein>
    <submittedName>
        <fullName evidence="2">O-methyltransferase</fullName>
    </submittedName>
</protein>
<feature type="compositionally biased region" description="Gly residues" evidence="1">
    <location>
        <begin position="71"/>
        <end position="80"/>
    </location>
</feature>
<feature type="compositionally biased region" description="Basic residues" evidence="1">
    <location>
        <begin position="171"/>
        <end position="193"/>
    </location>
</feature>
<feature type="compositionally biased region" description="Basic residues" evidence="1">
    <location>
        <begin position="90"/>
        <end position="102"/>
    </location>
</feature>
<evidence type="ECO:0000313" key="2">
    <source>
        <dbReference type="EMBL" id="CAA9310455.1"/>
    </source>
</evidence>
<feature type="non-terminal residue" evidence="2">
    <location>
        <position position="1"/>
    </location>
</feature>
<reference evidence="2" key="1">
    <citation type="submission" date="2020-02" db="EMBL/GenBank/DDBJ databases">
        <authorList>
            <person name="Meier V. D."/>
        </authorList>
    </citation>
    <scope>NUCLEOTIDE SEQUENCE</scope>
    <source>
        <strain evidence="2">AVDCRST_MAG16</strain>
    </source>
</reference>
<accession>A0A6J4KPD6</accession>
<dbReference type="GO" id="GO:0032259">
    <property type="term" value="P:methylation"/>
    <property type="evidence" value="ECO:0007669"/>
    <property type="project" value="UniProtKB-KW"/>
</dbReference>
<feature type="region of interest" description="Disordered" evidence="1">
    <location>
        <begin position="1"/>
        <end position="226"/>
    </location>
</feature>
<keyword evidence="2" id="KW-0808">Transferase</keyword>
<feature type="compositionally biased region" description="Low complexity" evidence="1">
    <location>
        <begin position="157"/>
        <end position="167"/>
    </location>
</feature>
<proteinExistence type="predicted"/>
<feature type="compositionally biased region" description="Basic and acidic residues" evidence="1">
    <location>
        <begin position="116"/>
        <end position="128"/>
    </location>
</feature>
<feature type="compositionally biased region" description="Low complexity" evidence="1">
    <location>
        <begin position="194"/>
        <end position="208"/>
    </location>
</feature>
<evidence type="ECO:0000256" key="1">
    <source>
        <dbReference type="SAM" id="MobiDB-lite"/>
    </source>
</evidence>
<dbReference type="EMBL" id="CADCUE010000010">
    <property type="protein sequence ID" value="CAA9310455.1"/>
    <property type="molecule type" value="Genomic_DNA"/>
</dbReference>
<dbReference type="GO" id="GO:0008168">
    <property type="term" value="F:methyltransferase activity"/>
    <property type="evidence" value="ECO:0007669"/>
    <property type="project" value="UniProtKB-KW"/>
</dbReference>
<name>A0A6J4KPD6_9ACTN</name>
<organism evidence="2">
    <name type="scientific">uncultured Frankineae bacterium</name>
    <dbReference type="NCBI Taxonomy" id="437475"/>
    <lineage>
        <taxon>Bacteria</taxon>
        <taxon>Bacillati</taxon>
        <taxon>Actinomycetota</taxon>
        <taxon>Actinomycetes</taxon>
        <taxon>Frankiales</taxon>
        <taxon>environmental samples</taxon>
    </lineage>
</organism>